<name>A0ABT5K9K5_9BURK</name>
<comment type="caution">
    <text evidence="2">The sequence shown here is derived from an EMBL/GenBank/DDBJ whole genome shotgun (WGS) entry which is preliminary data.</text>
</comment>
<evidence type="ECO:0000313" key="3">
    <source>
        <dbReference type="Proteomes" id="UP001221208"/>
    </source>
</evidence>
<dbReference type="EMBL" id="JAQQXR010000017">
    <property type="protein sequence ID" value="MDC8760751.1"/>
    <property type="molecule type" value="Genomic_DNA"/>
</dbReference>
<dbReference type="PANTHER" id="PTHR46623">
    <property type="entry name" value="CARBOXYMETHYLENEBUTENOLIDASE-RELATED"/>
    <property type="match status" value="1"/>
</dbReference>
<proteinExistence type="predicted"/>
<keyword evidence="3" id="KW-1185">Reference proteome</keyword>
<dbReference type="InterPro" id="IPR029058">
    <property type="entry name" value="AB_hydrolase_fold"/>
</dbReference>
<dbReference type="PANTHER" id="PTHR46623:SF6">
    <property type="entry name" value="ALPHA_BETA-HYDROLASES SUPERFAMILY PROTEIN"/>
    <property type="match status" value="1"/>
</dbReference>
<dbReference type="Pfam" id="PF01738">
    <property type="entry name" value="DLH"/>
    <property type="match status" value="1"/>
</dbReference>
<evidence type="ECO:0000259" key="1">
    <source>
        <dbReference type="Pfam" id="PF01738"/>
    </source>
</evidence>
<dbReference type="InterPro" id="IPR051049">
    <property type="entry name" value="Dienelactone_hydrolase-like"/>
</dbReference>
<dbReference type="RefSeq" id="WP_273674726.1">
    <property type="nucleotide sequence ID" value="NZ_JAQQXR010000017.1"/>
</dbReference>
<organism evidence="2 3">
    <name type="scientific">Janthinobacterium fluminis</name>
    <dbReference type="NCBI Taxonomy" id="2987524"/>
    <lineage>
        <taxon>Bacteria</taxon>
        <taxon>Pseudomonadati</taxon>
        <taxon>Pseudomonadota</taxon>
        <taxon>Betaproteobacteria</taxon>
        <taxon>Burkholderiales</taxon>
        <taxon>Oxalobacteraceae</taxon>
        <taxon>Janthinobacterium</taxon>
    </lineage>
</organism>
<evidence type="ECO:0000313" key="2">
    <source>
        <dbReference type="EMBL" id="MDC8760751.1"/>
    </source>
</evidence>
<dbReference type="Proteomes" id="UP001221208">
    <property type="component" value="Unassembled WGS sequence"/>
</dbReference>
<dbReference type="Gene3D" id="3.40.50.1820">
    <property type="entry name" value="alpha/beta hydrolase"/>
    <property type="match status" value="1"/>
</dbReference>
<reference evidence="2 3" key="1">
    <citation type="submission" date="2022-10" db="EMBL/GenBank/DDBJ databases">
        <title>Janthinobacterium sp. hw3 Genome sequencing.</title>
        <authorList>
            <person name="Park S."/>
        </authorList>
    </citation>
    <scope>NUCLEOTIDE SEQUENCE [LARGE SCALE GENOMIC DNA]</scope>
    <source>
        <strain evidence="3">hw3</strain>
    </source>
</reference>
<protein>
    <submittedName>
        <fullName evidence="2">Dienelactone hydrolase family protein</fullName>
    </submittedName>
</protein>
<accession>A0ABT5K9K5</accession>
<dbReference type="GO" id="GO:0016787">
    <property type="term" value="F:hydrolase activity"/>
    <property type="evidence" value="ECO:0007669"/>
    <property type="project" value="UniProtKB-KW"/>
</dbReference>
<dbReference type="SUPFAM" id="SSF53474">
    <property type="entry name" value="alpha/beta-Hydrolases"/>
    <property type="match status" value="1"/>
</dbReference>
<dbReference type="InterPro" id="IPR002925">
    <property type="entry name" value="Dienelactn_hydro"/>
</dbReference>
<feature type="domain" description="Dienelactone hydrolase" evidence="1">
    <location>
        <begin position="17"/>
        <end position="231"/>
    </location>
</feature>
<sequence length="232" mass="25182">MSTTSQWLEIDTPDGVFDAYLALPHGGKGPGIVLLQEIFGVNEHIRNLADQYAADGYIVLAPDLFWRSATRTELGYDDESWKTAYKLMQLTDVEKALADIGRTAATLRVWTGEGSRIAALGYCFGGRLAYLAAARGLSDAAVAYYGGGIQDRLDVAAQLAVPLQLHFGGRDEHIPPAAVASVAECFADQRDVEIHVYPGAGHGFNCPHRHNYVQRMAAQAHGNTLVFLAEHL</sequence>
<gene>
    <name evidence="2" type="ORF">OIK44_24505</name>
</gene>
<keyword evidence="2" id="KW-0378">Hydrolase</keyword>